<accession>A0A2S4HKU7</accession>
<dbReference type="NCBIfam" id="TIGR02821">
    <property type="entry name" value="fghA_ester_D"/>
    <property type="match status" value="1"/>
</dbReference>
<evidence type="ECO:0000256" key="7">
    <source>
        <dbReference type="PIRSR" id="PIRSR614186-1"/>
    </source>
</evidence>
<evidence type="ECO:0000256" key="6">
    <source>
        <dbReference type="NCBIfam" id="TIGR02821"/>
    </source>
</evidence>
<evidence type="ECO:0000256" key="1">
    <source>
        <dbReference type="ARBA" id="ARBA00005622"/>
    </source>
</evidence>
<comment type="catalytic activity">
    <reaction evidence="5 8">
        <text>S-formylglutathione + H2O = formate + glutathione + H(+)</text>
        <dbReference type="Rhea" id="RHEA:14961"/>
        <dbReference type="ChEBI" id="CHEBI:15377"/>
        <dbReference type="ChEBI" id="CHEBI:15378"/>
        <dbReference type="ChEBI" id="CHEBI:15740"/>
        <dbReference type="ChEBI" id="CHEBI:57688"/>
        <dbReference type="ChEBI" id="CHEBI:57925"/>
        <dbReference type="EC" id="3.1.2.12"/>
    </reaction>
</comment>
<sequence>MKIHSQHLCFGGTQYYCQHSSIATGTAMNFSVFLPYQARIQELPALYYLPSLNCTEETFMIKAGAQRIAAELGMILVSSDTSPRGLAFPSESDHRDLGVGAGFYLDATKEPWAKHYRMGSYINLELPTYIEKHFPACNKYRGIFGHSMGGHGALVTALRNPDRWHSVSAFAPICNPSQVPWGEKAFTNYLGDNQLHWQDWDASLLLAKSAYPGDILIDQGLDDEFLQRELRPDALEKAAVTSHRKLNLRRHLGYGHDYYFIQSFIDDHLQHHARQLQRSVKACVGR</sequence>
<dbReference type="InterPro" id="IPR014186">
    <property type="entry name" value="S-formylglutathione_hydrol"/>
</dbReference>
<comment type="function">
    <text evidence="8">Serine hydrolase involved in the detoxification of formaldehyde.</text>
</comment>
<comment type="caution">
    <text evidence="9">The sequence shown here is derived from an EMBL/GenBank/DDBJ whole genome shotgun (WGS) entry which is preliminary data.</text>
</comment>
<evidence type="ECO:0000256" key="3">
    <source>
        <dbReference type="ARBA" id="ARBA00022487"/>
    </source>
</evidence>
<dbReference type="PANTHER" id="PTHR10061">
    <property type="entry name" value="S-FORMYLGLUTATHIONE HYDROLASE"/>
    <property type="match status" value="1"/>
</dbReference>
<dbReference type="GO" id="GO:0046294">
    <property type="term" value="P:formaldehyde catabolic process"/>
    <property type="evidence" value="ECO:0007669"/>
    <property type="project" value="InterPro"/>
</dbReference>
<evidence type="ECO:0000313" key="9">
    <source>
        <dbReference type="EMBL" id="POP54500.1"/>
    </source>
</evidence>
<dbReference type="SUPFAM" id="SSF53474">
    <property type="entry name" value="alpha/beta-Hydrolases"/>
    <property type="match status" value="1"/>
</dbReference>
<dbReference type="FunFam" id="3.40.50.1820:FF:000002">
    <property type="entry name" value="S-formylglutathione hydrolase"/>
    <property type="match status" value="1"/>
</dbReference>
<proteinExistence type="inferred from homology"/>
<dbReference type="Gene3D" id="3.40.50.1820">
    <property type="entry name" value="alpha/beta hydrolase"/>
    <property type="match status" value="1"/>
</dbReference>
<dbReference type="AlphaFoldDB" id="A0A2S4HKU7"/>
<dbReference type="EMBL" id="PQGG01000005">
    <property type="protein sequence ID" value="POP54500.1"/>
    <property type="molecule type" value="Genomic_DNA"/>
</dbReference>
<protein>
    <recommendedName>
        <fullName evidence="2 6">S-formylglutathione hydrolase</fullName>
        <ecNumber evidence="2 6">3.1.2.12</ecNumber>
    </recommendedName>
</protein>
<dbReference type="EC" id="3.1.2.12" evidence="2 6"/>
<evidence type="ECO:0000256" key="2">
    <source>
        <dbReference type="ARBA" id="ARBA00012479"/>
    </source>
</evidence>
<evidence type="ECO:0000256" key="8">
    <source>
        <dbReference type="RuleBase" id="RU363068"/>
    </source>
</evidence>
<evidence type="ECO:0000256" key="4">
    <source>
        <dbReference type="ARBA" id="ARBA00022801"/>
    </source>
</evidence>
<feature type="active site" description="Charge relay system" evidence="7">
    <location>
        <position position="147"/>
    </location>
</feature>
<dbReference type="GO" id="GO:0052689">
    <property type="term" value="F:carboxylic ester hydrolase activity"/>
    <property type="evidence" value="ECO:0007669"/>
    <property type="project" value="UniProtKB-KW"/>
</dbReference>
<dbReference type="InterPro" id="IPR000801">
    <property type="entry name" value="Esterase-like"/>
</dbReference>
<keyword evidence="3 8" id="KW-0719">Serine esterase</keyword>
<keyword evidence="4 8" id="KW-0378">Hydrolase</keyword>
<name>A0A2S4HKU7_9GAMM</name>
<dbReference type="RefSeq" id="WP_103682741.1">
    <property type="nucleotide sequence ID" value="NZ_PQGG01000005.1"/>
</dbReference>
<comment type="similarity">
    <text evidence="1 8">Belongs to the esterase D family.</text>
</comment>
<dbReference type="GO" id="GO:0005829">
    <property type="term" value="C:cytosol"/>
    <property type="evidence" value="ECO:0007669"/>
    <property type="project" value="TreeGrafter"/>
</dbReference>
<evidence type="ECO:0000313" key="10">
    <source>
        <dbReference type="Proteomes" id="UP000237222"/>
    </source>
</evidence>
<dbReference type="OrthoDB" id="9782200at2"/>
<evidence type="ECO:0000256" key="5">
    <source>
        <dbReference type="ARBA" id="ARBA00047590"/>
    </source>
</evidence>
<feature type="active site" description="Charge relay system" evidence="7">
    <location>
        <position position="223"/>
    </location>
</feature>
<gene>
    <name evidence="9" type="primary">fghA</name>
    <name evidence="9" type="ORF">C0068_01565</name>
</gene>
<dbReference type="Proteomes" id="UP000237222">
    <property type="component" value="Unassembled WGS sequence"/>
</dbReference>
<dbReference type="InterPro" id="IPR029058">
    <property type="entry name" value="AB_hydrolase_fold"/>
</dbReference>
<dbReference type="Pfam" id="PF00756">
    <property type="entry name" value="Esterase"/>
    <property type="match status" value="1"/>
</dbReference>
<organism evidence="9 10">
    <name type="scientific">Zhongshania marina</name>
    <dbReference type="NCBI Taxonomy" id="2304603"/>
    <lineage>
        <taxon>Bacteria</taxon>
        <taxon>Pseudomonadati</taxon>
        <taxon>Pseudomonadota</taxon>
        <taxon>Gammaproteobacteria</taxon>
        <taxon>Cellvibrionales</taxon>
        <taxon>Spongiibacteraceae</taxon>
        <taxon>Zhongshania</taxon>
    </lineage>
</organism>
<dbReference type="GO" id="GO:0018738">
    <property type="term" value="F:S-formylglutathione hydrolase activity"/>
    <property type="evidence" value="ECO:0007669"/>
    <property type="project" value="UniProtKB-UniRule"/>
</dbReference>
<feature type="active site" description="Charge relay system" evidence="7">
    <location>
        <position position="256"/>
    </location>
</feature>
<dbReference type="PANTHER" id="PTHR10061:SF0">
    <property type="entry name" value="S-FORMYLGLUTATHIONE HYDROLASE"/>
    <property type="match status" value="1"/>
</dbReference>
<reference evidence="9" key="1">
    <citation type="submission" date="2018-01" db="EMBL/GenBank/DDBJ databases">
        <authorList>
            <person name="Yu X.-D."/>
        </authorList>
    </citation>
    <scope>NUCLEOTIDE SEQUENCE</scope>
    <source>
        <strain evidence="9">ZX-21</strain>
    </source>
</reference>